<feature type="domain" description="Cyclin C-terminal" evidence="7">
    <location>
        <begin position="180"/>
        <end position="286"/>
    </location>
</feature>
<dbReference type="InterPro" id="IPR004367">
    <property type="entry name" value="Cyclin_C-dom"/>
</dbReference>
<dbReference type="PROSITE" id="PS00292">
    <property type="entry name" value="CYCLINS"/>
    <property type="match status" value="1"/>
</dbReference>
<keyword evidence="4" id="KW-0131">Cell cycle</keyword>
<evidence type="ECO:0000259" key="6">
    <source>
        <dbReference type="SMART" id="SM00385"/>
    </source>
</evidence>
<dbReference type="SMART" id="SM00385">
    <property type="entry name" value="CYCLIN"/>
    <property type="match status" value="1"/>
</dbReference>
<proteinExistence type="inferred from homology"/>
<keyword evidence="9" id="KW-1185">Reference proteome</keyword>
<evidence type="ECO:0000313" key="8">
    <source>
        <dbReference type="EMBL" id="KAF4467880.1"/>
    </source>
</evidence>
<dbReference type="GO" id="GO:0016538">
    <property type="term" value="F:cyclin-dependent protein serine/threonine kinase regulator activity"/>
    <property type="evidence" value="ECO:0007669"/>
    <property type="project" value="UniProtKB-ARBA"/>
</dbReference>
<dbReference type="EMBL" id="JAADYS010000684">
    <property type="protein sequence ID" value="KAF4467880.1"/>
    <property type="molecule type" value="Genomic_DNA"/>
</dbReference>
<dbReference type="Proteomes" id="UP000554235">
    <property type="component" value="Unassembled WGS sequence"/>
</dbReference>
<dbReference type="InterPro" id="IPR039361">
    <property type="entry name" value="Cyclin"/>
</dbReference>
<dbReference type="SUPFAM" id="SSF47954">
    <property type="entry name" value="Cyclin-like"/>
    <property type="match status" value="2"/>
</dbReference>
<evidence type="ECO:0000256" key="4">
    <source>
        <dbReference type="ARBA" id="ARBA00023306"/>
    </source>
</evidence>
<dbReference type="InterPro" id="IPR036915">
    <property type="entry name" value="Cyclin-like_sf"/>
</dbReference>
<reference evidence="8 9" key="1">
    <citation type="submission" date="2020-01" db="EMBL/GenBank/DDBJ databases">
        <title>Identification and distribution of gene clusters putatively required for synthesis of sphingolipid metabolism inhibitors in phylogenetically diverse species of the filamentous fungus Fusarium.</title>
        <authorList>
            <person name="Kim H.-S."/>
            <person name="Busman M."/>
            <person name="Brown D.W."/>
            <person name="Divon H."/>
            <person name="Uhlig S."/>
            <person name="Proctor R.H."/>
        </authorList>
    </citation>
    <scope>NUCLEOTIDE SEQUENCE [LARGE SCALE GENOMIC DNA]</scope>
    <source>
        <strain evidence="8 9">NRRL 20459</strain>
    </source>
</reference>
<gene>
    <name evidence="8" type="ORF">FALBO_5250</name>
</gene>
<name>A0A8H4PCW3_9HYPO</name>
<keyword evidence="2" id="KW-0132">Cell division</keyword>
<dbReference type="CDD" id="cd20537">
    <property type="entry name" value="CYCLIN_CCNO-like_rpt2"/>
    <property type="match status" value="1"/>
</dbReference>
<evidence type="ECO:0000256" key="3">
    <source>
        <dbReference type="ARBA" id="ARBA00023127"/>
    </source>
</evidence>
<dbReference type="GO" id="GO:0044843">
    <property type="term" value="P:cell cycle G1/S phase transition"/>
    <property type="evidence" value="ECO:0007669"/>
    <property type="project" value="UniProtKB-ARBA"/>
</dbReference>
<feature type="domain" description="Cyclin-like" evidence="6">
    <location>
        <begin position="85"/>
        <end position="171"/>
    </location>
</feature>
<dbReference type="GO" id="GO:0051726">
    <property type="term" value="P:regulation of cell cycle"/>
    <property type="evidence" value="ECO:0007669"/>
    <property type="project" value="UniProtKB-ARBA"/>
</dbReference>
<evidence type="ECO:0000313" key="9">
    <source>
        <dbReference type="Proteomes" id="UP000554235"/>
    </source>
</evidence>
<dbReference type="Pfam" id="PF02984">
    <property type="entry name" value="Cyclin_C"/>
    <property type="match status" value="1"/>
</dbReference>
<dbReference type="InterPro" id="IPR048258">
    <property type="entry name" value="Cyclins_cyclin-box"/>
</dbReference>
<dbReference type="PANTHER" id="PTHR10177">
    <property type="entry name" value="CYCLINS"/>
    <property type="match status" value="1"/>
</dbReference>
<dbReference type="Pfam" id="PF00134">
    <property type="entry name" value="Cyclin_N"/>
    <property type="match status" value="1"/>
</dbReference>
<dbReference type="OrthoDB" id="5590282at2759"/>
<sequence>MEYPEPESFVGPDLLCRLPKPRRIVKRGHPEEDVITSELSRLAADEYSEDFMCHMKQMEMKTLPDVSKIDKQSEIKWCMRPYLIEFLVNAHAYMNLSTETLFLTVNLVDRYCSKREVYKVHYQLVGCAALLIACKHGNKTYGTPKIGLLEKFCCNFYPRKFFIEMEMHLLDSIDWIIGYPTVNFFLQLMVAKNGDDQEVEHMATYLCEIATYHREFISIKPSTMARLTLVLARVVLRRSEVDKADFDRVGSDSLSALSLCLHQPPTTLFNKYSGSELSEVSRKLDRIMSEQANRNAALGVAASYLEWKLGADVAALEEINIANN</sequence>
<accession>A0A8H4PCW3</accession>
<dbReference type="GO" id="GO:0051301">
    <property type="term" value="P:cell division"/>
    <property type="evidence" value="ECO:0007669"/>
    <property type="project" value="UniProtKB-KW"/>
</dbReference>
<comment type="caution">
    <text evidence="8">The sequence shown here is derived from an EMBL/GenBank/DDBJ whole genome shotgun (WGS) entry which is preliminary data.</text>
</comment>
<dbReference type="Gene3D" id="1.10.472.10">
    <property type="entry name" value="Cyclin-like"/>
    <property type="match status" value="2"/>
</dbReference>
<dbReference type="InterPro" id="IPR006671">
    <property type="entry name" value="Cyclin_N"/>
</dbReference>
<dbReference type="SMART" id="SM01332">
    <property type="entry name" value="Cyclin_C"/>
    <property type="match status" value="1"/>
</dbReference>
<evidence type="ECO:0000256" key="2">
    <source>
        <dbReference type="ARBA" id="ARBA00022618"/>
    </source>
</evidence>
<dbReference type="AlphaFoldDB" id="A0A8H4PCW3"/>
<organism evidence="8 9">
    <name type="scientific">Fusarium albosuccineum</name>
    <dbReference type="NCBI Taxonomy" id="1237068"/>
    <lineage>
        <taxon>Eukaryota</taxon>
        <taxon>Fungi</taxon>
        <taxon>Dikarya</taxon>
        <taxon>Ascomycota</taxon>
        <taxon>Pezizomycotina</taxon>
        <taxon>Sordariomycetes</taxon>
        <taxon>Hypocreomycetidae</taxon>
        <taxon>Hypocreales</taxon>
        <taxon>Nectriaceae</taxon>
        <taxon>Fusarium</taxon>
        <taxon>Fusarium decemcellulare species complex</taxon>
    </lineage>
</organism>
<dbReference type="FunFam" id="1.10.472.10:FF:000010">
    <property type="entry name" value="G1/S-specific cyclin Cln1"/>
    <property type="match status" value="1"/>
</dbReference>
<comment type="similarity">
    <text evidence="1 5">Belongs to the cyclin family.</text>
</comment>
<keyword evidence="3 5" id="KW-0195">Cyclin</keyword>
<dbReference type="CDD" id="cd20559">
    <property type="entry name" value="CYCLIN_ScCLN_like"/>
    <property type="match status" value="1"/>
</dbReference>
<dbReference type="InterPro" id="IPR013763">
    <property type="entry name" value="Cyclin-like_dom"/>
</dbReference>
<evidence type="ECO:0000259" key="7">
    <source>
        <dbReference type="SMART" id="SM01332"/>
    </source>
</evidence>
<evidence type="ECO:0000256" key="5">
    <source>
        <dbReference type="RuleBase" id="RU000383"/>
    </source>
</evidence>
<evidence type="ECO:0000256" key="1">
    <source>
        <dbReference type="ARBA" id="ARBA00008742"/>
    </source>
</evidence>
<protein>
    <submittedName>
        <fullName evidence="8">G1 S-specific cyclin</fullName>
    </submittedName>
</protein>